<evidence type="ECO:0000313" key="5">
    <source>
        <dbReference type="Proteomes" id="UP001233314"/>
    </source>
</evidence>
<comment type="caution">
    <text evidence="4">The sequence shown here is derived from an EMBL/GenBank/DDBJ whole genome shotgun (WGS) entry which is preliminary data.</text>
</comment>
<keyword evidence="5" id="KW-1185">Reference proteome</keyword>
<dbReference type="PANTHER" id="PTHR45625:SF3">
    <property type="entry name" value="PEPTIDYL-PROLYL CIS-TRANS ISOMERASE B-RELATED"/>
    <property type="match status" value="1"/>
</dbReference>
<keyword evidence="2 4" id="KW-0413">Isomerase</keyword>
<reference evidence="4 5" key="1">
    <citation type="submission" date="2023-07" db="EMBL/GenBank/DDBJ databases">
        <title>Nocardioides sp. nov WY-20 isolated from soil.</title>
        <authorList>
            <person name="Liu B."/>
            <person name="Wan Y."/>
        </authorList>
    </citation>
    <scope>NUCLEOTIDE SEQUENCE [LARGE SCALE GENOMIC DNA]</scope>
    <source>
        <strain evidence="4 5">WY-20</strain>
    </source>
</reference>
<dbReference type="Proteomes" id="UP001233314">
    <property type="component" value="Unassembled WGS sequence"/>
</dbReference>
<dbReference type="PROSITE" id="PS50072">
    <property type="entry name" value="CSA_PPIASE_2"/>
    <property type="match status" value="1"/>
</dbReference>
<feature type="domain" description="PPIase cyclophilin-type" evidence="3">
    <location>
        <begin position="73"/>
        <end position="216"/>
    </location>
</feature>
<accession>A0ABT9B0K8</accession>
<comment type="function">
    <text evidence="1 2">PPIases accelerate the folding of proteins. It catalyzes the cis-trans isomerization of proline imidic peptide bonds in oligopeptides.</text>
</comment>
<keyword evidence="2" id="KW-0697">Rotamase</keyword>
<name>A0ABT9B0K8_9ACTN</name>
<dbReference type="PANTHER" id="PTHR45625">
    <property type="entry name" value="PEPTIDYL-PROLYL CIS-TRANS ISOMERASE-RELATED"/>
    <property type="match status" value="1"/>
</dbReference>
<sequence>MLTRTALGAASLLLIPAAALSACGASKDADGAPAAQPTADSTCTYAKSGQAAKPATLPESEPTVKGAQHLTIHTSQGDIPVTLDADAAPCTVNSFVSLARQGYYDKTTCHRFINDFMVQCGDPSATGMGGPGYSFPDELTGKETYPLGTLAMANAGPDTNGSQFFMMVADYPLQAQYTVFGKVDPAGLKVLAKINKGGNGPDGVAPSPAVDISSIK</sequence>
<feature type="chain" id="PRO_5044993533" description="Peptidyl-prolyl cis-trans isomerase" evidence="2">
    <location>
        <begin position="22"/>
        <end position="216"/>
    </location>
</feature>
<dbReference type="EMBL" id="JAUQTA010000001">
    <property type="protein sequence ID" value="MDO7866806.1"/>
    <property type="molecule type" value="Genomic_DNA"/>
</dbReference>
<feature type="signal peptide" evidence="2">
    <location>
        <begin position="1"/>
        <end position="21"/>
    </location>
</feature>
<dbReference type="CDD" id="cd00317">
    <property type="entry name" value="cyclophilin"/>
    <property type="match status" value="1"/>
</dbReference>
<comment type="catalytic activity">
    <reaction evidence="2">
        <text>[protein]-peptidylproline (omega=180) = [protein]-peptidylproline (omega=0)</text>
        <dbReference type="Rhea" id="RHEA:16237"/>
        <dbReference type="Rhea" id="RHEA-COMP:10747"/>
        <dbReference type="Rhea" id="RHEA-COMP:10748"/>
        <dbReference type="ChEBI" id="CHEBI:83833"/>
        <dbReference type="ChEBI" id="CHEBI:83834"/>
        <dbReference type="EC" id="5.2.1.8"/>
    </reaction>
</comment>
<dbReference type="GO" id="GO:0003755">
    <property type="term" value="F:peptidyl-prolyl cis-trans isomerase activity"/>
    <property type="evidence" value="ECO:0007669"/>
    <property type="project" value="UniProtKB-EC"/>
</dbReference>
<dbReference type="Gene3D" id="2.40.100.10">
    <property type="entry name" value="Cyclophilin-like"/>
    <property type="match status" value="1"/>
</dbReference>
<evidence type="ECO:0000259" key="3">
    <source>
        <dbReference type="PROSITE" id="PS50072"/>
    </source>
</evidence>
<evidence type="ECO:0000313" key="4">
    <source>
        <dbReference type="EMBL" id="MDO7866806.1"/>
    </source>
</evidence>
<proteinExistence type="inferred from homology"/>
<dbReference type="RefSeq" id="WP_305026226.1">
    <property type="nucleotide sequence ID" value="NZ_JAUQTA010000001.1"/>
</dbReference>
<organism evidence="4 5">
    <name type="scientific">Nocardioides jiangxiensis</name>
    <dbReference type="NCBI Taxonomy" id="3064524"/>
    <lineage>
        <taxon>Bacteria</taxon>
        <taxon>Bacillati</taxon>
        <taxon>Actinomycetota</taxon>
        <taxon>Actinomycetes</taxon>
        <taxon>Propionibacteriales</taxon>
        <taxon>Nocardioidaceae</taxon>
        <taxon>Nocardioides</taxon>
    </lineage>
</organism>
<dbReference type="Pfam" id="PF00160">
    <property type="entry name" value="Pro_isomerase"/>
    <property type="match status" value="1"/>
</dbReference>
<evidence type="ECO:0000256" key="1">
    <source>
        <dbReference type="ARBA" id="ARBA00002388"/>
    </source>
</evidence>
<evidence type="ECO:0000256" key="2">
    <source>
        <dbReference type="RuleBase" id="RU363019"/>
    </source>
</evidence>
<dbReference type="InterPro" id="IPR044666">
    <property type="entry name" value="Cyclophilin_A-like"/>
</dbReference>
<dbReference type="SUPFAM" id="SSF50891">
    <property type="entry name" value="Cyclophilin-like"/>
    <property type="match status" value="1"/>
</dbReference>
<dbReference type="InterPro" id="IPR029000">
    <property type="entry name" value="Cyclophilin-like_dom_sf"/>
</dbReference>
<dbReference type="InterPro" id="IPR002130">
    <property type="entry name" value="Cyclophilin-type_PPIase_dom"/>
</dbReference>
<dbReference type="PRINTS" id="PR00153">
    <property type="entry name" value="CSAPPISMRASE"/>
</dbReference>
<dbReference type="PROSITE" id="PS51257">
    <property type="entry name" value="PROKAR_LIPOPROTEIN"/>
    <property type="match status" value="1"/>
</dbReference>
<protein>
    <recommendedName>
        <fullName evidence="2">Peptidyl-prolyl cis-trans isomerase</fullName>
        <shortName evidence="2">PPIase</shortName>
        <ecNumber evidence="2">5.2.1.8</ecNumber>
    </recommendedName>
</protein>
<keyword evidence="2" id="KW-0732">Signal</keyword>
<gene>
    <name evidence="4" type="ORF">Q5722_00335</name>
</gene>
<comment type="similarity">
    <text evidence="2">Belongs to the cyclophilin-type PPIase family.</text>
</comment>
<dbReference type="EC" id="5.2.1.8" evidence="2"/>